<evidence type="ECO:0000313" key="2">
    <source>
        <dbReference type="Proteomes" id="UP000001058"/>
    </source>
</evidence>
<gene>
    <name evidence="1" type="ORF">VOLCADRAFT_98634</name>
</gene>
<dbReference type="RefSeq" id="XP_002957510.1">
    <property type="nucleotide sequence ID" value="XM_002957464.1"/>
</dbReference>
<proteinExistence type="predicted"/>
<dbReference type="AlphaFoldDB" id="D8UFV8"/>
<sequence length="143" mass="15198">MLQDDGELYVRAAHHRDLVILRCLRRLDCPWGPGVFSRAVYDKVGGGTLEVLQWLHAEGCPLCGGEWRMWRVQRQRHMQGNTSTSTGARQLVLSDNTAYASATIGNIVFDATTIAAIIGDGNAAGVPAAGIATLAAGAAGDHV</sequence>
<dbReference type="EMBL" id="GL378395">
    <property type="protein sequence ID" value="EFJ41404.1"/>
    <property type="molecule type" value="Genomic_DNA"/>
</dbReference>
<keyword evidence="2" id="KW-1185">Reference proteome</keyword>
<reference evidence="1 2" key="1">
    <citation type="journal article" date="2010" name="Science">
        <title>Genomic analysis of organismal complexity in the multicellular green alga Volvox carteri.</title>
        <authorList>
            <person name="Prochnik S.E."/>
            <person name="Umen J."/>
            <person name="Nedelcu A.M."/>
            <person name="Hallmann A."/>
            <person name="Miller S.M."/>
            <person name="Nishii I."/>
            <person name="Ferris P."/>
            <person name="Kuo A."/>
            <person name="Mitros T."/>
            <person name="Fritz-Laylin L.K."/>
            <person name="Hellsten U."/>
            <person name="Chapman J."/>
            <person name="Simakov O."/>
            <person name="Rensing S.A."/>
            <person name="Terry A."/>
            <person name="Pangilinan J."/>
            <person name="Kapitonov V."/>
            <person name="Jurka J."/>
            <person name="Salamov A."/>
            <person name="Shapiro H."/>
            <person name="Schmutz J."/>
            <person name="Grimwood J."/>
            <person name="Lindquist E."/>
            <person name="Lucas S."/>
            <person name="Grigoriev I.V."/>
            <person name="Schmitt R."/>
            <person name="Kirk D."/>
            <person name="Rokhsar D.S."/>
        </authorList>
    </citation>
    <scope>NUCLEOTIDE SEQUENCE [LARGE SCALE GENOMIC DNA]</scope>
    <source>
        <strain evidence="2">f. Nagariensis / Eve</strain>
    </source>
</reference>
<organism evidence="2">
    <name type="scientific">Volvox carteri f. nagariensis</name>
    <dbReference type="NCBI Taxonomy" id="3068"/>
    <lineage>
        <taxon>Eukaryota</taxon>
        <taxon>Viridiplantae</taxon>
        <taxon>Chlorophyta</taxon>
        <taxon>core chlorophytes</taxon>
        <taxon>Chlorophyceae</taxon>
        <taxon>CS clade</taxon>
        <taxon>Chlamydomonadales</taxon>
        <taxon>Volvocaceae</taxon>
        <taxon>Volvox</taxon>
    </lineage>
</organism>
<dbReference type="Proteomes" id="UP000001058">
    <property type="component" value="Unassembled WGS sequence"/>
</dbReference>
<dbReference type="InParanoid" id="D8UFV8"/>
<protein>
    <submittedName>
        <fullName evidence="1">Uncharacterized protein</fullName>
    </submittedName>
</protein>
<accession>D8UFV8</accession>
<name>D8UFV8_VOLCA</name>
<evidence type="ECO:0000313" key="1">
    <source>
        <dbReference type="EMBL" id="EFJ41404.1"/>
    </source>
</evidence>
<dbReference type="OrthoDB" id="549039at2759"/>
<dbReference type="KEGG" id="vcn:VOLCADRAFT_98634"/>
<dbReference type="GeneID" id="9626960"/>